<dbReference type="SUPFAM" id="SSF103473">
    <property type="entry name" value="MFS general substrate transporter"/>
    <property type="match status" value="1"/>
</dbReference>
<feature type="transmembrane region" description="Helical" evidence="8">
    <location>
        <begin position="227"/>
        <end position="246"/>
    </location>
</feature>
<dbReference type="EMBL" id="NWUJ01000012">
    <property type="protein sequence ID" value="PFH32024.1"/>
    <property type="molecule type" value="Genomic_DNA"/>
</dbReference>
<evidence type="ECO:0000256" key="3">
    <source>
        <dbReference type="ARBA" id="ARBA00022448"/>
    </source>
</evidence>
<reference evidence="9 10" key="1">
    <citation type="submission" date="2017-09" db="EMBL/GenBank/DDBJ databases">
        <title>Genome sequencing of Besnoitia besnoiti strain Bb-Ger1.</title>
        <authorList>
            <person name="Schares G."/>
            <person name="Venepally P."/>
            <person name="Lorenzi H.A."/>
        </authorList>
    </citation>
    <scope>NUCLEOTIDE SEQUENCE [LARGE SCALE GENOMIC DNA]</scope>
    <source>
        <strain evidence="9 10">Bb-Ger1</strain>
    </source>
</reference>
<evidence type="ECO:0000313" key="10">
    <source>
        <dbReference type="Proteomes" id="UP000224006"/>
    </source>
</evidence>
<keyword evidence="3" id="KW-0813">Transport</keyword>
<sequence length="690" mass="73775">MEGATRGSAWPRQWLRHLSKLLPRSDLPGANQPTPFNLNRYVLLVFYIVCGCTTGAIYFGWPAMASLIFHNEGFSTLCSRDPVTGEFSPDLRQQGEIFICDAQDAAVQRLFTLAGSLCCVMSACGGALMDFVGPKWAMCLGQSLSLAGWLLLAFSQASPATYTAALALIGLGTDSGFLPVMCVTRLFPGSAGLIITILSSASSASSAVPAVLAPFVETQGASLRTVALCYVGVGPILSILVALFLVPTHNYLVDCDVPDAATQHAKRGGRAVDTFSEKATRRRDLEAGGADLCLSGDTRRQSSCKSAASLSVVTSLAIGDKSVSDDARALGGPATGKRAACGADTGAYAEIQSEVATPPAGPEGAEGDELACVATDDSETATEGTWSVEGELRSEVPATAALKDKVREKFSDAEYVAAIGAEEEAELCVCGALRAAAPSPKLQDDRGDTSGLRPFLKQVFSERYLLVVVYFIGVAWGGTFYTQAPRRMFPDSVVDFMEIIQPLSFIPCVILGKLADCFGIVKIMAVVNTCGLLMYLTSMIRVHDAFGYVSVTFYALYMSLFASQAFVYIEATFSAQFFGKLIGLTVMCGGLLSLLTNCMYEGVVIRIGKGDPFFMQIAMTILMAIQYIWLGILLWLHQKNPHPYRQFVRRSSVDHTSEGEASVCMVSSNDACRKPSDKSFGSTVFMTSTT</sequence>
<evidence type="ECO:0000256" key="6">
    <source>
        <dbReference type="ARBA" id="ARBA00022989"/>
    </source>
</evidence>
<feature type="transmembrane region" description="Helical" evidence="8">
    <location>
        <begin position="464"/>
        <end position="482"/>
    </location>
</feature>
<keyword evidence="4 8" id="KW-0812">Transmembrane</keyword>
<dbReference type="InterPro" id="IPR036259">
    <property type="entry name" value="MFS_trans_sf"/>
</dbReference>
<keyword evidence="5" id="KW-0029">Amino-acid transport</keyword>
<evidence type="ECO:0000256" key="8">
    <source>
        <dbReference type="SAM" id="Phobius"/>
    </source>
</evidence>
<dbReference type="GO" id="GO:0016020">
    <property type="term" value="C:membrane"/>
    <property type="evidence" value="ECO:0007669"/>
    <property type="project" value="UniProtKB-SubCell"/>
</dbReference>
<comment type="subcellular location">
    <subcellularLocation>
        <location evidence="1">Membrane</location>
        <topology evidence="1">Multi-pass membrane protein</topology>
    </subcellularLocation>
</comment>
<evidence type="ECO:0000313" key="9">
    <source>
        <dbReference type="EMBL" id="PFH32024.1"/>
    </source>
</evidence>
<feature type="transmembrane region" description="Helical" evidence="8">
    <location>
        <begin position="613"/>
        <end position="636"/>
    </location>
</feature>
<protein>
    <submittedName>
        <fullName evidence="9">Putative amino acid transporter</fullName>
    </submittedName>
</protein>
<organism evidence="9 10">
    <name type="scientific">Besnoitia besnoiti</name>
    <name type="common">Apicomplexan protozoan</name>
    <dbReference type="NCBI Taxonomy" id="94643"/>
    <lineage>
        <taxon>Eukaryota</taxon>
        <taxon>Sar</taxon>
        <taxon>Alveolata</taxon>
        <taxon>Apicomplexa</taxon>
        <taxon>Conoidasida</taxon>
        <taxon>Coccidia</taxon>
        <taxon>Eucoccidiorida</taxon>
        <taxon>Eimeriorina</taxon>
        <taxon>Sarcocystidae</taxon>
        <taxon>Besnoitia</taxon>
    </lineage>
</organism>
<feature type="transmembrane region" description="Helical" evidence="8">
    <location>
        <begin position="110"/>
        <end position="129"/>
    </location>
</feature>
<dbReference type="RefSeq" id="XP_029216033.1">
    <property type="nucleotide sequence ID" value="XM_029360674.1"/>
</dbReference>
<name>A0A2A9M474_BESBE</name>
<dbReference type="OrthoDB" id="330047at2759"/>
<feature type="transmembrane region" description="Helical" evidence="8">
    <location>
        <begin position="41"/>
        <end position="61"/>
    </location>
</feature>
<evidence type="ECO:0000256" key="7">
    <source>
        <dbReference type="ARBA" id="ARBA00023136"/>
    </source>
</evidence>
<gene>
    <name evidence="9" type="ORF">BESB_019650</name>
</gene>
<dbReference type="VEuPathDB" id="ToxoDB:BESB_019650"/>
<evidence type="ECO:0000256" key="1">
    <source>
        <dbReference type="ARBA" id="ARBA00004141"/>
    </source>
</evidence>
<dbReference type="GeneID" id="40307026"/>
<accession>A0A2A9M474</accession>
<proteinExistence type="inferred from homology"/>
<keyword evidence="6 8" id="KW-1133">Transmembrane helix</keyword>
<feature type="transmembrane region" description="Helical" evidence="8">
    <location>
        <begin position="581"/>
        <end position="607"/>
    </location>
</feature>
<comment type="caution">
    <text evidence="9">The sequence shown here is derived from an EMBL/GenBank/DDBJ whole genome shotgun (WGS) entry which is preliminary data.</text>
</comment>
<dbReference type="InterPro" id="IPR052599">
    <property type="entry name" value="SLC43A_AATransporter"/>
</dbReference>
<dbReference type="AlphaFoldDB" id="A0A2A9M474"/>
<dbReference type="Gene3D" id="1.20.1250.20">
    <property type="entry name" value="MFS general substrate transporter like domains"/>
    <property type="match status" value="2"/>
</dbReference>
<evidence type="ECO:0000256" key="2">
    <source>
        <dbReference type="ARBA" id="ARBA00006595"/>
    </source>
</evidence>
<dbReference type="Proteomes" id="UP000224006">
    <property type="component" value="Chromosome XI"/>
</dbReference>
<dbReference type="PANTHER" id="PTHR20772">
    <property type="entry name" value="PROTEIN FMP42"/>
    <property type="match status" value="1"/>
</dbReference>
<dbReference type="PANTHER" id="PTHR20772:SF2">
    <property type="entry name" value="PROTEIN FMP42"/>
    <property type="match status" value="1"/>
</dbReference>
<evidence type="ECO:0000256" key="5">
    <source>
        <dbReference type="ARBA" id="ARBA00022970"/>
    </source>
</evidence>
<comment type="similarity">
    <text evidence="2">Belongs to the SLC43A transporter (TC 2.A.1.44) family.</text>
</comment>
<keyword evidence="10" id="KW-1185">Reference proteome</keyword>
<dbReference type="KEGG" id="bbes:BESB_019650"/>
<dbReference type="GO" id="GO:0006865">
    <property type="term" value="P:amino acid transport"/>
    <property type="evidence" value="ECO:0007669"/>
    <property type="project" value="UniProtKB-KW"/>
</dbReference>
<feature type="transmembrane region" description="Helical" evidence="8">
    <location>
        <begin position="193"/>
        <end position="215"/>
    </location>
</feature>
<feature type="transmembrane region" description="Helical" evidence="8">
    <location>
        <begin position="545"/>
        <end position="569"/>
    </location>
</feature>
<keyword evidence="7 8" id="KW-0472">Membrane</keyword>
<evidence type="ECO:0000256" key="4">
    <source>
        <dbReference type="ARBA" id="ARBA00022692"/>
    </source>
</evidence>